<sequence>MKLFCMPYSGASATIFTPWIKEASPQLQIEPVELPGRGRRFNSPLLDDMDELSEDVVNTIERSLQDAVPYALFGHSLGSHLAFEAAHRLIKRGQKPPRHVFFSGALPPNVERSCRINHEQSDPDLVRQLIDLGGLTDEVSENKDLMDIFLPIIRSDLKAVNTHRYADNPAPLALNISVIYGTEDELTTGDLGGYHKLTRQNCSMYPLEGGHFFIRDRTREILEIVRTELLQPVG</sequence>
<comment type="caution">
    <text evidence="3">The sequence shown here is derived from an EMBL/GenBank/DDBJ whole genome shotgun (WGS) entry which is preliminary data.</text>
</comment>
<dbReference type="GO" id="GO:0008610">
    <property type="term" value="P:lipid biosynthetic process"/>
    <property type="evidence" value="ECO:0007669"/>
    <property type="project" value="TreeGrafter"/>
</dbReference>
<dbReference type="SUPFAM" id="SSF53474">
    <property type="entry name" value="alpha/beta-Hydrolases"/>
    <property type="match status" value="1"/>
</dbReference>
<name>A0A7X3JY69_9BACL</name>
<keyword evidence="3" id="KW-0378">Hydrolase</keyword>
<dbReference type="RefSeq" id="WP_157333279.1">
    <property type="nucleotide sequence ID" value="NZ_RHLK01000002.1"/>
</dbReference>
<organism evidence="3 4">
    <name type="scientific">Paenibacillus lutrae</name>
    <dbReference type="NCBI Taxonomy" id="2078573"/>
    <lineage>
        <taxon>Bacteria</taxon>
        <taxon>Bacillati</taxon>
        <taxon>Bacillota</taxon>
        <taxon>Bacilli</taxon>
        <taxon>Bacillales</taxon>
        <taxon>Paenibacillaceae</taxon>
        <taxon>Paenibacillus</taxon>
    </lineage>
</organism>
<feature type="domain" description="Thioesterase" evidence="2">
    <location>
        <begin position="2"/>
        <end position="227"/>
    </location>
</feature>
<dbReference type="PANTHER" id="PTHR11487:SF0">
    <property type="entry name" value="S-ACYL FATTY ACID SYNTHASE THIOESTERASE, MEDIUM CHAIN"/>
    <property type="match status" value="1"/>
</dbReference>
<dbReference type="EMBL" id="RHLK01000002">
    <property type="protein sequence ID" value="MVO98793.1"/>
    <property type="molecule type" value="Genomic_DNA"/>
</dbReference>
<keyword evidence="4" id="KW-1185">Reference proteome</keyword>
<dbReference type="InterPro" id="IPR012223">
    <property type="entry name" value="TEII"/>
</dbReference>
<comment type="similarity">
    <text evidence="1">Belongs to the thioesterase family.</text>
</comment>
<evidence type="ECO:0000256" key="1">
    <source>
        <dbReference type="ARBA" id="ARBA00007169"/>
    </source>
</evidence>
<evidence type="ECO:0000313" key="4">
    <source>
        <dbReference type="Proteomes" id="UP000490800"/>
    </source>
</evidence>
<evidence type="ECO:0000313" key="3">
    <source>
        <dbReference type="EMBL" id="MVO98793.1"/>
    </source>
</evidence>
<reference evidence="3 4" key="1">
    <citation type="journal article" date="2019" name="Microorganisms">
        <title>Paenibacillus lutrae sp. nov., A Chitinolytic Species Isolated from A River Otter in Castril Natural Park, Granada, Spain.</title>
        <authorList>
            <person name="Rodriguez M."/>
            <person name="Reina J.C."/>
            <person name="Bejar V."/>
            <person name="Llamas I."/>
        </authorList>
    </citation>
    <scope>NUCLEOTIDE SEQUENCE [LARGE SCALE GENOMIC DNA]</scope>
    <source>
        <strain evidence="3 4">N10</strain>
    </source>
</reference>
<dbReference type="InterPro" id="IPR029058">
    <property type="entry name" value="AB_hydrolase_fold"/>
</dbReference>
<dbReference type="AlphaFoldDB" id="A0A7X3JY69"/>
<gene>
    <name evidence="3" type="ORF">EDM21_04535</name>
</gene>
<accession>A0A7X3JY69</accession>
<dbReference type="PANTHER" id="PTHR11487">
    <property type="entry name" value="THIOESTERASE"/>
    <property type="match status" value="1"/>
</dbReference>
<proteinExistence type="inferred from homology"/>
<dbReference type="Pfam" id="PF00975">
    <property type="entry name" value="Thioesterase"/>
    <property type="match status" value="1"/>
</dbReference>
<evidence type="ECO:0000259" key="2">
    <source>
        <dbReference type="Pfam" id="PF00975"/>
    </source>
</evidence>
<dbReference type="GO" id="GO:0016787">
    <property type="term" value="F:hydrolase activity"/>
    <property type="evidence" value="ECO:0007669"/>
    <property type="project" value="UniProtKB-KW"/>
</dbReference>
<dbReference type="Proteomes" id="UP000490800">
    <property type="component" value="Unassembled WGS sequence"/>
</dbReference>
<dbReference type="Gene3D" id="3.40.50.1820">
    <property type="entry name" value="alpha/beta hydrolase"/>
    <property type="match status" value="1"/>
</dbReference>
<dbReference type="InterPro" id="IPR001031">
    <property type="entry name" value="Thioesterase"/>
</dbReference>
<dbReference type="OrthoDB" id="2213423at2"/>
<protein>
    <submittedName>
        <fullName evidence="3">Alpha/beta fold hydrolase</fullName>
    </submittedName>
</protein>